<sequence>MNKTAKIILTSTMMGIATAACAVCMSQTAYAADTNASSVNGTNVESANSSTKTNTPPHHIPIPLISII</sequence>
<dbReference type="Proteomes" id="UP000001453">
    <property type="component" value="Chromosome"/>
</dbReference>
<name>E3DAK6_GARV3</name>
<dbReference type="EMBL" id="CP002104">
    <property type="protein sequence ID" value="ADP39100.1"/>
    <property type="molecule type" value="Genomic_DNA"/>
</dbReference>
<dbReference type="PROSITE" id="PS51257">
    <property type="entry name" value="PROKAR_LIPOPROTEIN"/>
    <property type="match status" value="1"/>
</dbReference>
<evidence type="ECO:0008006" key="4">
    <source>
        <dbReference type="Google" id="ProtNLM"/>
    </source>
</evidence>
<dbReference type="KEGG" id="gvg:HMPREF0421_21018"/>
<dbReference type="HOGENOM" id="CLU_205847_1_0_11"/>
<accession>E3DAK6</accession>
<reference evidence="2 3" key="1">
    <citation type="journal article" date="2010" name="PLoS ONE">
        <title>Comparative genomics of Gardnerella vaginalis strains reveals substantial differences in metabolic and virulence potential.</title>
        <authorList>
            <person name="Yeoman C.J."/>
            <person name="Yildirim S."/>
            <person name="Thomas S.M."/>
            <person name="Durkin A.S."/>
            <person name="Torralba M."/>
            <person name="Sutton G."/>
            <person name="Buhay C.J."/>
            <person name="Ding Y."/>
            <person name="Dugan-Rocha S.P."/>
            <person name="Muzny D.M."/>
            <person name="Qin X."/>
            <person name="Gibbs R.A."/>
            <person name="Leigh S.R."/>
            <person name="Stumpf R."/>
            <person name="White B.A."/>
            <person name="Highlander S.K."/>
            <person name="Nelson K.E."/>
            <person name="Wilson B.A."/>
        </authorList>
    </citation>
    <scope>NUCLEOTIDE SEQUENCE [LARGE SCALE GENOMIC DNA]</scope>
    <source>
        <strain evidence="3">ATCC 14019 / 317</strain>
    </source>
</reference>
<evidence type="ECO:0000256" key="1">
    <source>
        <dbReference type="SAM" id="SignalP"/>
    </source>
</evidence>
<proteinExistence type="predicted"/>
<feature type="signal peptide" evidence="1">
    <location>
        <begin position="1"/>
        <end position="31"/>
    </location>
</feature>
<dbReference type="RefSeq" id="WP_013399672.1">
    <property type="nucleotide sequence ID" value="NC_014644.1"/>
</dbReference>
<evidence type="ECO:0000313" key="2">
    <source>
        <dbReference type="EMBL" id="ADP39100.1"/>
    </source>
</evidence>
<dbReference type="AlphaFoldDB" id="E3DAK6"/>
<gene>
    <name evidence="2" type="ordered locus">HMPREF0421_21018</name>
</gene>
<keyword evidence="1" id="KW-0732">Signal</keyword>
<organism evidence="2 3">
    <name type="scientific">Gardnerella vaginalis (strain ATCC 14019 / 317)</name>
    <dbReference type="NCBI Taxonomy" id="525284"/>
    <lineage>
        <taxon>Bacteria</taxon>
        <taxon>Bacillati</taxon>
        <taxon>Actinomycetota</taxon>
        <taxon>Actinomycetes</taxon>
        <taxon>Bifidobacteriales</taxon>
        <taxon>Bifidobacteriaceae</taxon>
        <taxon>Gardnerella</taxon>
    </lineage>
</organism>
<feature type="chain" id="PRO_5003168117" description="Primosome assembly protein PriA" evidence="1">
    <location>
        <begin position="32"/>
        <end position="68"/>
    </location>
</feature>
<protein>
    <recommendedName>
        <fullName evidence="4">Primosome assembly protein PriA</fullName>
    </recommendedName>
</protein>
<evidence type="ECO:0000313" key="3">
    <source>
        <dbReference type="Proteomes" id="UP000001453"/>
    </source>
</evidence>